<dbReference type="OrthoDB" id="542277at2759"/>
<proteinExistence type="predicted"/>
<dbReference type="Gene3D" id="3.40.50.300">
    <property type="entry name" value="P-loop containing nucleotide triphosphate hydrolases"/>
    <property type="match status" value="1"/>
</dbReference>
<reference evidence="3 4" key="1">
    <citation type="journal article" date="2014" name="Nat. Commun.">
        <title>Klebsormidium flaccidum genome reveals primary factors for plant terrestrial adaptation.</title>
        <authorList>
            <person name="Hori K."/>
            <person name="Maruyama F."/>
            <person name="Fujisawa T."/>
            <person name="Togashi T."/>
            <person name="Yamamoto N."/>
            <person name="Seo M."/>
            <person name="Sato S."/>
            <person name="Yamada T."/>
            <person name="Mori H."/>
            <person name="Tajima N."/>
            <person name="Moriyama T."/>
            <person name="Ikeuchi M."/>
            <person name="Watanabe M."/>
            <person name="Wada H."/>
            <person name="Kobayashi K."/>
            <person name="Saito M."/>
            <person name="Masuda T."/>
            <person name="Sasaki-Sekimoto Y."/>
            <person name="Mashiguchi K."/>
            <person name="Awai K."/>
            <person name="Shimojima M."/>
            <person name="Masuda S."/>
            <person name="Iwai M."/>
            <person name="Nobusawa T."/>
            <person name="Narise T."/>
            <person name="Kondo S."/>
            <person name="Saito H."/>
            <person name="Sato R."/>
            <person name="Murakawa M."/>
            <person name="Ihara Y."/>
            <person name="Oshima-Yamada Y."/>
            <person name="Ohtaka K."/>
            <person name="Satoh M."/>
            <person name="Sonobe K."/>
            <person name="Ishii M."/>
            <person name="Ohtani R."/>
            <person name="Kanamori-Sato M."/>
            <person name="Honoki R."/>
            <person name="Miyazaki D."/>
            <person name="Mochizuki H."/>
            <person name="Umetsu J."/>
            <person name="Higashi K."/>
            <person name="Shibata D."/>
            <person name="Kamiya Y."/>
            <person name="Sato N."/>
            <person name="Nakamura Y."/>
            <person name="Tabata S."/>
            <person name="Ida S."/>
            <person name="Kurokawa K."/>
            <person name="Ohta H."/>
        </authorList>
    </citation>
    <scope>NUCLEOTIDE SEQUENCE [LARGE SCALE GENOMIC DNA]</scope>
    <source>
        <strain evidence="3 4">NIES-2285</strain>
    </source>
</reference>
<evidence type="ECO:0000313" key="3">
    <source>
        <dbReference type="EMBL" id="GAQ83075.1"/>
    </source>
</evidence>
<dbReference type="Pfam" id="PF19263">
    <property type="entry name" value="DUF5906"/>
    <property type="match status" value="1"/>
</dbReference>
<evidence type="ECO:0000259" key="2">
    <source>
        <dbReference type="Pfam" id="PF23162"/>
    </source>
</evidence>
<dbReference type="Pfam" id="PF23162">
    <property type="entry name" value="AEP_C962R"/>
    <property type="match status" value="1"/>
</dbReference>
<dbReference type="InterPro" id="IPR056443">
    <property type="entry name" value="AEP_C962R"/>
</dbReference>
<dbReference type="InterPro" id="IPR045455">
    <property type="entry name" value="NrS-1_pol-like_helicase"/>
</dbReference>
<protein>
    <recommendedName>
        <fullName evidence="5">SF3 helicase domain-containing protein</fullName>
    </recommendedName>
</protein>
<dbReference type="InterPro" id="IPR027417">
    <property type="entry name" value="P-loop_NTPase"/>
</dbReference>
<sequence>MEAIADQLHSLKIDPAKCEVKIVVNRVYSTSAKRYHEDPKYRKDFLGSYYVNEEDVDTLHDLYIKSLEAGDRLHLTEKHREGKSPIYIDFDFKQLSGDRLYTPEHVREVYLAIAQGASHYVQFTPEDLTCYVLEKPSPRPDKNHPYKDGFHLIFPDIVTSPTVQHLIRKNILDSNSLAEIFGDCGFKNNYSDMYDEAVIEKNNLMMYGSQKVDEPAAWTVSYLLTGQDGDEEECELEPAELVLELCVRNKFTCNPTIATATAEIEAYAAERAKKAEKPAQASLSRFAGNNAITFDRLKALIAGLAEERAAGRDSWSKCMWAIMNVSKDNGFSEFQKMKLGHQFSELSHSHYDEDGVDKFLADGVKEHTNPINLATLILYLKQDNPDVYDTLFGGVKSYDETKMEFERNHFKVMQPLCFVEVEADDQSLYYRGKREFLEAYENLYCTVKKVDKNGIEYTEKEAFVKLWFADTQIRTYKKLVFCPPPTPVPADCFNTYNGMQAEKAEADVSCGSIEPFLRHAAVLCNNVPQHTEYFLKYLAHIVQFPGKLSNVAIVLKSIVEGVGKNTFLDFFMKLVLGEELSYESANPVRDLFSRFSQRRKERLMIVINETSGKDTHAFSEQIKDMITSTTYNHEEKGIRPIKMNNYARLIFTTNNDVPVKIGQHDRRFVVFEASNELVGNAEYFRNFAQYAADPNNALAVYEYLKSLDLSTIHLENDRPKTEEYLEIQKNTIKPEYRFLGSMIEIYRKNHNSDVVAFKGLDIFIEFSKWMTQAIPLQITSTQFGRTLNTLMKLTDSVQKRRLGTGVVYEINLLNLQHWMVEKKYIDDGTGLDDVERSVPVFRPE</sequence>
<feature type="domain" description="NrS-1 polymerase-like helicase" evidence="1">
    <location>
        <begin position="558"/>
        <end position="667"/>
    </location>
</feature>
<dbReference type="Proteomes" id="UP000054558">
    <property type="component" value="Unassembled WGS sequence"/>
</dbReference>
<name>A0A1Y1HWR1_KLENI</name>
<accession>A0A1Y1HWR1</accession>
<keyword evidence="4" id="KW-1185">Reference proteome</keyword>
<organism evidence="3 4">
    <name type="scientific">Klebsormidium nitens</name>
    <name type="common">Green alga</name>
    <name type="synonym">Ulothrix nitens</name>
    <dbReference type="NCBI Taxonomy" id="105231"/>
    <lineage>
        <taxon>Eukaryota</taxon>
        <taxon>Viridiplantae</taxon>
        <taxon>Streptophyta</taxon>
        <taxon>Klebsormidiophyceae</taxon>
        <taxon>Klebsormidiales</taxon>
        <taxon>Klebsormidiaceae</taxon>
        <taxon>Klebsormidium</taxon>
    </lineage>
</organism>
<evidence type="ECO:0000259" key="1">
    <source>
        <dbReference type="Pfam" id="PF19263"/>
    </source>
</evidence>
<feature type="domain" description="C962R-like N-terminal AEP" evidence="2">
    <location>
        <begin position="47"/>
        <end position="223"/>
    </location>
</feature>
<gene>
    <name evidence="3" type="ORF">KFL_001340300</name>
</gene>
<evidence type="ECO:0000313" key="4">
    <source>
        <dbReference type="Proteomes" id="UP000054558"/>
    </source>
</evidence>
<dbReference type="EMBL" id="DF237083">
    <property type="protein sequence ID" value="GAQ83075.1"/>
    <property type="molecule type" value="Genomic_DNA"/>
</dbReference>
<evidence type="ECO:0008006" key="5">
    <source>
        <dbReference type="Google" id="ProtNLM"/>
    </source>
</evidence>
<dbReference type="AlphaFoldDB" id="A0A1Y1HWR1"/>